<evidence type="ECO:0000256" key="1">
    <source>
        <dbReference type="ARBA" id="ARBA00009922"/>
    </source>
</evidence>
<evidence type="ECO:0000256" key="5">
    <source>
        <dbReference type="ARBA" id="ARBA00022840"/>
    </source>
</evidence>
<organism evidence="14 15">
    <name type="scientific">Candidatus Yanofskybacteria bacterium RIFCSPHIGHO2_01_FULL_44_17</name>
    <dbReference type="NCBI Taxonomy" id="1802668"/>
    <lineage>
        <taxon>Bacteria</taxon>
        <taxon>Candidatus Yanofskyibacteriota</taxon>
    </lineage>
</organism>
<evidence type="ECO:0000256" key="10">
    <source>
        <dbReference type="ARBA" id="ARBA00048988"/>
    </source>
</evidence>
<evidence type="ECO:0000256" key="4">
    <source>
        <dbReference type="ARBA" id="ARBA00022806"/>
    </source>
</evidence>
<comment type="similarity">
    <text evidence="1">Belongs to the helicase family. UvrD subfamily.</text>
</comment>
<feature type="domain" description="UvrD-like helicase ATP-binding" evidence="12">
    <location>
        <begin position="10"/>
        <end position="292"/>
    </location>
</feature>
<keyword evidence="4 11" id="KW-0347">Helicase</keyword>
<evidence type="ECO:0000313" key="15">
    <source>
        <dbReference type="Proteomes" id="UP000177507"/>
    </source>
</evidence>
<feature type="binding site" evidence="11">
    <location>
        <begin position="31"/>
        <end position="38"/>
    </location>
    <ligand>
        <name>ATP</name>
        <dbReference type="ChEBI" id="CHEBI:30616"/>
    </ligand>
</feature>
<proteinExistence type="inferred from homology"/>
<dbReference type="SUPFAM" id="SSF52540">
    <property type="entry name" value="P-loop containing nucleoside triphosphate hydrolases"/>
    <property type="match status" value="1"/>
</dbReference>
<comment type="catalytic activity">
    <reaction evidence="8">
        <text>Couples ATP hydrolysis with the unwinding of duplex DNA by translocating in the 3'-5' direction.</text>
        <dbReference type="EC" id="5.6.2.4"/>
    </reaction>
</comment>
<dbReference type="Pfam" id="PF13361">
    <property type="entry name" value="UvrD_C"/>
    <property type="match status" value="1"/>
</dbReference>
<evidence type="ECO:0000256" key="11">
    <source>
        <dbReference type="PROSITE-ProRule" id="PRU00560"/>
    </source>
</evidence>
<dbReference type="Gene3D" id="3.40.50.300">
    <property type="entry name" value="P-loop containing nucleotide triphosphate hydrolases"/>
    <property type="match status" value="2"/>
</dbReference>
<keyword evidence="7" id="KW-0413">Isomerase</keyword>
<dbReference type="InterPro" id="IPR014016">
    <property type="entry name" value="UvrD-like_ATP-bd"/>
</dbReference>
<dbReference type="Proteomes" id="UP000177507">
    <property type="component" value="Unassembled WGS sequence"/>
</dbReference>
<dbReference type="GO" id="GO:0005829">
    <property type="term" value="C:cytosol"/>
    <property type="evidence" value="ECO:0007669"/>
    <property type="project" value="TreeGrafter"/>
</dbReference>
<keyword evidence="5 11" id="KW-0067">ATP-binding</keyword>
<dbReference type="GO" id="GO:0043138">
    <property type="term" value="F:3'-5' DNA helicase activity"/>
    <property type="evidence" value="ECO:0007669"/>
    <property type="project" value="UniProtKB-EC"/>
</dbReference>
<dbReference type="GO" id="GO:0005524">
    <property type="term" value="F:ATP binding"/>
    <property type="evidence" value="ECO:0007669"/>
    <property type="project" value="UniProtKB-UniRule"/>
</dbReference>
<dbReference type="InterPro" id="IPR000212">
    <property type="entry name" value="DNA_helicase_UvrD/REP"/>
</dbReference>
<dbReference type="STRING" id="1802668.A2831_02970"/>
<evidence type="ECO:0000256" key="9">
    <source>
        <dbReference type="ARBA" id="ARBA00034808"/>
    </source>
</evidence>
<comment type="catalytic activity">
    <reaction evidence="10">
        <text>ATP + H2O = ADP + phosphate + H(+)</text>
        <dbReference type="Rhea" id="RHEA:13065"/>
        <dbReference type="ChEBI" id="CHEBI:15377"/>
        <dbReference type="ChEBI" id="CHEBI:15378"/>
        <dbReference type="ChEBI" id="CHEBI:30616"/>
        <dbReference type="ChEBI" id="CHEBI:43474"/>
        <dbReference type="ChEBI" id="CHEBI:456216"/>
        <dbReference type="EC" id="5.6.2.4"/>
    </reaction>
</comment>
<dbReference type="Gene3D" id="1.10.486.10">
    <property type="entry name" value="PCRA, domain 4"/>
    <property type="match status" value="1"/>
</dbReference>
<dbReference type="InterPro" id="IPR027417">
    <property type="entry name" value="P-loop_NTPase"/>
</dbReference>
<evidence type="ECO:0000259" key="13">
    <source>
        <dbReference type="PROSITE" id="PS51217"/>
    </source>
</evidence>
<keyword evidence="6" id="KW-0238">DNA-binding</keyword>
<sequence length="687" mass="78939">MYFSVENIFKDLNDKQIEAVRAIEGPVLILAGAGSGKTRALTHRIAYMLDRGIPAHNILAISFTNKASGEIKDRVNALLTTTDPRLTAAPWMGTFHSICLRILRHEIKALGYTPNFVIYDEDDQLSLIKNVMQELEIDTKKFNPKNVLGRISALKSELVDPEKFSDMAKEYFEKTVAPIYAGYQTALQKNNAVDFDDLIMLCVKLFQKNPQILEKYQNIFRYILVDEYQDTSHFQYVWVNLLAEKHRNLFVIGDDAQSIYGFRNANIRNILDFEKDYPEAKVIMLEQNYRSTQNILAAANNIIIKNKNQKHKKLWTENSTGEEIMLKEAANERREGDYVVETIRTLGQAQSRQLQDFTILYRTHAQSRAIEEAMIKHGMPYRILGGVKFYQRREIKDVLAYLRLAINPNDIVSWDRVYNVPSRGIGQTTWQRVKEATKVPPKADPPLAENILTTIKGISTEYGIGQKQVTSLKSLAKLVEELSQKSSELGPSQLIKHILQKTNYETYINDKTGEGEERWENVKEILTATRKFDSPSTTSDNSEVVLGKPAEQSRSGLERFLEEVALIQETDKIDKNGNAINLMTVHSSKGLEFPIVFIIGMEDGIFPHSRALFEPAELEEERRLCYVGVTRAKERLYLTYCRERNLYGSTQFNTPSRFLFEIPENLVNFTPLKREQSKYFDEFIEYD</sequence>
<dbReference type="PANTHER" id="PTHR11070:SF2">
    <property type="entry name" value="ATP-DEPENDENT DNA HELICASE SRS2"/>
    <property type="match status" value="1"/>
</dbReference>
<dbReference type="PROSITE" id="PS51217">
    <property type="entry name" value="UVRD_HELICASE_CTER"/>
    <property type="match status" value="1"/>
</dbReference>
<evidence type="ECO:0000259" key="12">
    <source>
        <dbReference type="PROSITE" id="PS51198"/>
    </source>
</evidence>
<dbReference type="EC" id="5.6.2.4" evidence="9"/>
<dbReference type="GO" id="GO:0003677">
    <property type="term" value="F:DNA binding"/>
    <property type="evidence" value="ECO:0007669"/>
    <property type="project" value="UniProtKB-KW"/>
</dbReference>
<keyword evidence="3 11" id="KW-0378">Hydrolase</keyword>
<evidence type="ECO:0000256" key="2">
    <source>
        <dbReference type="ARBA" id="ARBA00022741"/>
    </source>
</evidence>
<gene>
    <name evidence="14" type="ORF">A2831_02970</name>
</gene>
<reference evidence="14 15" key="1">
    <citation type="journal article" date="2016" name="Nat. Commun.">
        <title>Thousands of microbial genomes shed light on interconnected biogeochemical processes in an aquifer system.</title>
        <authorList>
            <person name="Anantharaman K."/>
            <person name="Brown C.T."/>
            <person name="Hug L.A."/>
            <person name="Sharon I."/>
            <person name="Castelle C.J."/>
            <person name="Probst A.J."/>
            <person name="Thomas B.C."/>
            <person name="Singh A."/>
            <person name="Wilkins M.J."/>
            <person name="Karaoz U."/>
            <person name="Brodie E.L."/>
            <person name="Williams K.H."/>
            <person name="Hubbard S.S."/>
            <person name="Banfield J.F."/>
        </authorList>
    </citation>
    <scope>NUCLEOTIDE SEQUENCE [LARGE SCALE GENOMIC DNA]</scope>
</reference>
<feature type="domain" description="UvrD-like helicase C-terminal" evidence="13">
    <location>
        <begin position="293"/>
        <end position="590"/>
    </location>
</feature>
<dbReference type="GO" id="GO:0009314">
    <property type="term" value="P:response to radiation"/>
    <property type="evidence" value="ECO:0007669"/>
    <property type="project" value="UniProtKB-ARBA"/>
</dbReference>
<dbReference type="FunFam" id="1.10.10.160:FF:000001">
    <property type="entry name" value="ATP-dependent DNA helicase"/>
    <property type="match status" value="1"/>
</dbReference>
<keyword evidence="2 11" id="KW-0547">Nucleotide-binding</keyword>
<evidence type="ECO:0000256" key="8">
    <source>
        <dbReference type="ARBA" id="ARBA00034617"/>
    </source>
</evidence>
<comment type="caution">
    <text evidence="14">The sequence shown here is derived from an EMBL/GenBank/DDBJ whole genome shotgun (WGS) entry which is preliminary data.</text>
</comment>
<dbReference type="CDD" id="cd17932">
    <property type="entry name" value="DEXQc_UvrD"/>
    <property type="match status" value="1"/>
</dbReference>
<dbReference type="GO" id="GO:0033202">
    <property type="term" value="C:DNA helicase complex"/>
    <property type="evidence" value="ECO:0007669"/>
    <property type="project" value="TreeGrafter"/>
</dbReference>
<protein>
    <recommendedName>
        <fullName evidence="9">DNA 3'-5' helicase</fullName>
        <ecNumber evidence="9">5.6.2.4</ecNumber>
    </recommendedName>
</protein>
<dbReference type="GO" id="GO:0016887">
    <property type="term" value="F:ATP hydrolysis activity"/>
    <property type="evidence" value="ECO:0007669"/>
    <property type="project" value="RHEA"/>
</dbReference>
<name>A0A1F8EYA0_9BACT</name>
<dbReference type="EMBL" id="MGJI01000001">
    <property type="protein sequence ID" value="OGN05831.1"/>
    <property type="molecule type" value="Genomic_DNA"/>
</dbReference>
<accession>A0A1F8EYA0</accession>
<dbReference type="Pfam" id="PF00580">
    <property type="entry name" value="UvrD-helicase"/>
    <property type="match status" value="1"/>
</dbReference>
<evidence type="ECO:0000256" key="6">
    <source>
        <dbReference type="ARBA" id="ARBA00023125"/>
    </source>
</evidence>
<dbReference type="Gene3D" id="1.10.10.160">
    <property type="match status" value="1"/>
</dbReference>
<dbReference type="InterPro" id="IPR014017">
    <property type="entry name" value="DNA_helicase_UvrD-like_C"/>
</dbReference>
<dbReference type="PROSITE" id="PS51198">
    <property type="entry name" value="UVRD_HELICASE_ATP_BIND"/>
    <property type="match status" value="1"/>
</dbReference>
<evidence type="ECO:0000256" key="7">
    <source>
        <dbReference type="ARBA" id="ARBA00023235"/>
    </source>
</evidence>
<dbReference type="AlphaFoldDB" id="A0A1F8EYA0"/>
<dbReference type="CDD" id="cd18807">
    <property type="entry name" value="SF1_C_UvrD"/>
    <property type="match status" value="1"/>
</dbReference>
<evidence type="ECO:0000313" key="14">
    <source>
        <dbReference type="EMBL" id="OGN05831.1"/>
    </source>
</evidence>
<dbReference type="InterPro" id="IPR013986">
    <property type="entry name" value="DExx_box_DNA_helicase_dom_sf"/>
</dbReference>
<dbReference type="PANTHER" id="PTHR11070">
    <property type="entry name" value="UVRD / RECB / PCRA DNA HELICASE FAMILY MEMBER"/>
    <property type="match status" value="1"/>
</dbReference>
<evidence type="ECO:0000256" key="3">
    <source>
        <dbReference type="ARBA" id="ARBA00022801"/>
    </source>
</evidence>
<dbReference type="GO" id="GO:0000725">
    <property type="term" value="P:recombinational repair"/>
    <property type="evidence" value="ECO:0007669"/>
    <property type="project" value="TreeGrafter"/>
</dbReference>